<organism evidence="2 3">
    <name type="scientific">Vespula pensylvanica</name>
    <name type="common">Western yellow jacket</name>
    <name type="synonym">Wasp</name>
    <dbReference type="NCBI Taxonomy" id="30213"/>
    <lineage>
        <taxon>Eukaryota</taxon>
        <taxon>Metazoa</taxon>
        <taxon>Ecdysozoa</taxon>
        <taxon>Arthropoda</taxon>
        <taxon>Hexapoda</taxon>
        <taxon>Insecta</taxon>
        <taxon>Pterygota</taxon>
        <taxon>Neoptera</taxon>
        <taxon>Endopterygota</taxon>
        <taxon>Hymenoptera</taxon>
        <taxon>Apocrita</taxon>
        <taxon>Aculeata</taxon>
        <taxon>Vespoidea</taxon>
        <taxon>Vespidae</taxon>
        <taxon>Vespinae</taxon>
        <taxon>Vespula</taxon>
    </lineage>
</organism>
<sequence length="100" mass="11165">MGGYDGKEKFRHDVDSRDKGTMEKKNQKQPARIIFQDDEDGRFGRGGCFFGSLERIRRTYIRGLLSGYDSHANPVSDSTSPLLVPTYGRDGEYVGAADEA</sequence>
<gene>
    <name evidence="2" type="ORF">H0235_012642</name>
</gene>
<proteinExistence type="predicted"/>
<feature type="region of interest" description="Disordered" evidence="1">
    <location>
        <begin position="1"/>
        <end position="31"/>
    </location>
</feature>
<name>A0A834KTK6_VESPE</name>
<accession>A0A834KTK6</accession>
<dbReference type="EMBL" id="JACSDY010000012">
    <property type="protein sequence ID" value="KAF7412791.1"/>
    <property type="molecule type" value="Genomic_DNA"/>
</dbReference>
<comment type="caution">
    <text evidence="2">The sequence shown here is derived from an EMBL/GenBank/DDBJ whole genome shotgun (WGS) entry which is preliminary data.</text>
</comment>
<evidence type="ECO:0000256" key="1">
    <source>
        <dbReference type="SAM" id="MobiDB-lite"/>
    </source>
</evidence>
<dbReference type="Proteomes" id="UP000600918">
    <property type="component" value="Unassembled WGS sequence"/>
</dbReference>
<evidence type="ECO:0000313" key="3">
    <source>
        <dbReference type="Proteomes" id="UP000600918"/>
    </source>
</evidence>
<evidence type="ECO:0000313" key="2">
    <source>
        <dbReference type="EMBL" id="KAF7412791.1"/>
    </source>
</evidence>
<keyword evidence="3" id="KW-1185">Reference proteome</keyword>
<protein>
    <submittedName>
        <fullName evidence="2">Uncharacterized protein</fullName>
    </submittedName>
</protein>
<dbReference type="AlphaFoldDB" id="A0A834KTK6"/>
<feature type="compositionally biased region" description="Basic and acidic residues" evidence="1">
    <location>
        <begin position="1"/>
        <end position="26"/>
    </location>
</feature>
<reference evidence="2" key="1">
    <citation type="journal article" date="2020" name="G3 (Bethesda)">
        <title>High-Quality Assemblies for Three Invasive Social Wasps from the &lt;i&gt;Vespula&lt;/i&gt; Genus.</title>
        <authorList>
            <person name="Harrop T.W.R."/>
            <person name="Guhlin J."/>
            <person name="McLaughlin G.M."/>
            <person name="Permina E."/>
            <person name="Stockwell P."/>
            <person name="Gilligan J."/>
            <person name="Le Lec M.F."/>
            <person name="Gruber M.A.M."/>
            <person name="Quinn O."/>
            <person name="Lovegrove M."/>
            <person name="Duncan E.J."/>
            <person name="Remnant E.J."/>
            <person name="Van Eeckhoven J."/>
            <person name="Graham B."/>
            <person name="Knapp R.A."/>
            <person name="Langford K.W."/>
            <person name="Kronenberg Z."/>
            <person name="Press M.O."/>
            <person name="Eacker S.M."/>
            <person name="Wilson-Rankin E.E."/>
            <person name="Purcell J."/>
            <person name="Lester P.J."/>
            <person name="Dearden P.K."/>
        </authorList>
    </citation>
    <scope>NUCLEOTIDE SEQUENCE</scope>
    <source>
        <strain evidence="2">Volc-1</strain>
    </source>
</reference>